<comment type="caution">
    <text evidence="6">The sequence shown here is derived from an EMBL/GenBank/DDBJ whole genome shotgun (WGS) entry which is preliminary data.</text>
</comment>
<evidence type="ECO:0000256" key="1">
    <source>
        <dbReference type="ARBA" id="ARBA00001957"/>
    </source>
</evidence>
<dbReference type="Pfam" id="PF00550">
    <property type="entry name" value="PP-binding"/>
    <property type="match status" value="3"/>
</dbReference>
<dbReference type="SUPFAM" id="SSF53474">
    <property type="entry name" value="alpha/beta-Hydrolases"/>
    <property type="match status" value="1"/>
</dbReference>
<dbReference type="FunFam" id="3.30.300.30:FF:000015">
    <property type="entry name" value="Nonribosomal peptide synthase SidD"/>
    <property type="match status" value="2"/>
</dbReference>
<dbReference type="Pfam" id="PF18563">
    <property type="entry name" value="TubC_N"/>
    <property type="match status" value="1"/>
</dbReference>
<dbReference type="NCBIfam" id="TIGR01733">
    <property type="entry name" value="AA-adenyl-dom"/>
    <property type="match status" value="3"/>
</dbReference>
<feature type="domain" description="Carrier" evidence="5">
    <location>
        <begin position="2140"/>
        <end position="2214"/>
    </location>
</feature>
<dbReference type="InterPro" id="IPR041464">
    <property type="entry name" value="TubC_N"/>
</dbReference>
<dbReference type="InterPro" id="IPR020806">
    <property type="entry name" value="PKS_PP-bd"/>
</dbReference>
<dbReference type="PROSITE" id="PS50075">
    <property type="entry name" value="CARRIER"/>
    <property type="match status" value="3"/>
</dbReference>
<dbReference type="InterPro" id="IPR006162">
    <property type="entry name" value="Ppantetheine_attach_site"/>
</dbReference>
<dbReference type="Proteomes" id="UP000180253">
    <property type="component" value="Unassembled WGS sequence"/>
</dbReference>
<dbReference type="RefSeq" id="WP_070990517.1">
    <property type="nucleotide sequence ID" value="NZ_CBCSHD010000001.1"/>
</dbReference>
<dbReference type="InterPro" id="IPR020845">
    <property type="entry name" value="AMP-binding_CS"/>
</dbReference>
<name>A0A1S1N9Y3_9GAMM</name>
<dbReference type="GO" id="GO:0031177">
    <property type="term" value="F:phosphopantetheine binding"/>
    <property type="evidence" value="ECO:0007669"/>
    <property type="project" value="InterPro"/>
</dbReference>
<dbReference type="InterPro" id="IPR001031">
    <property type="entry name" value="Thioesterase"/>
</dbReference>
<keyword evidence="7" id="KW-1185">Reference proteome</keyword>
<dbReference type="SMART" id="SM00823">
    <property type="entry name" value="PKS_PP"/>
    <property type="match status" value="2"/>
</dbReference>
<dbReference type="InterPro" id="IPR000873">
    <property type="entry name" value="AMP-dep_synth/lig_dom"/>
</dbReference>
<dbReference type="GO" id="GO:0005829">
    <property type="term" value="C:cytosol"/>
    <property type="evidence" value="ECO:0007669"/>
    <property type="project" value="TreeGrafter"/>
</dbReference>
<evidence type="ECO:0000259" key="5">
    <source>
        <dbReference type="PROSITE" id="PS50075"/>
    </source>
</evidence>
<dbReference type="FunFam" id="3.40.50.12780:FF:000012">
    <property type="entry name" value="Non-ribosomal peptide synthetase"/>
    <property type="match status" value="1"/>
</dbReference>
<dbReference type="InterPro" id="IPR029058">
    <property type="entry name" value="AB_hydrolase_fold"/>
</dbReference>
<dbReference type="Pfam" id="PF00975">
    <property type="entry name" value="Thioesterase"/>
    <property type="match status" value="1"/>
</dbReference>
<dbReference type="InterPro" id="IPR045851">
    <property type="entry name" value="AMP-bd_C_sf"/>
</dbReference>
<dbReference type="PANTHER" id="PTHR45527:SF14">
    <property type="entry name" value="PLIPASTATIN SYNTHASE SUBUNIT B"/>
    <property type="match status" value="1"/>
</dbReference>
<dbReference type="InterPro" id="IPR025110">
    <property type="entry name" value="AMP-bd_C"/>
</dbReference>
<dbReference type="CDD" id="cd05930">
    <property type="entry name" value="A_NRPS"/>
    <property type="match status" value="2"/>
</dbReference>
<dbReference type="OrthoDB" id="9757559at2"/>
<keyword evidence="4" id="KW-0677">Repeat</keyword>
<reference evidence="6 7" key="1">
    <citation type="submission" date="2016-10" db="EMBL/GenBank/DDBJ databases">
        <title>Pseudoalteromonas amylolytica sp. nov., isolated from the surface seawater.</title>
        <authorList>
            <person name="Wu Y.-H."/>
            <person name="Cheng H."/>
            <person name="Jin X.-B."/>
            <person name="Wang C.-S."/>
            <person name="Xu X.-W."/>
        </authorList>
    </citation>
    <scope>NUCLEOTIDE SEQUENCE [LARGE SCALE GENOMIC DNA]</scope>
    <source>
        <strain evidence="6 7">JCM 12483</strain>
    </source>
</reference>
<dbReference type="PROSITE" id="PS00012">
    <property type="entry name" value="PHOSPHOPANTETHEINE"/>
    <property type="match status" value="2"/>
</dbReference>
<accession>A0A1S1N9Y3</accession>
<evidence type="ECO:0000313" key="6">
    <source>
        <dbReference type="EMBL" id="OHU96488.1"/>
    </source>
</evidence>
<dbReference type="Gene3D" id="3.30.559.10">
    <property type="entry name" value="Chloramphenicol acetyltransferase-like domain"/>
    <property type="match status" value="4"/>
</dbReference>
<organism evidence="6 7">
    <name type="scientific">Pseudoalteromonas byunsanensis</name>
    <dbReference type="NCBI Taxonomy" id="327939"/>
    <lineage>
        <taxon>Bacteria</taxon>
        <taxon>Pseudomonadati</taxon>
        <taxon>Pseudomonadota</taxon>
        <taxon>Gammaproteobacteria</taxon>
        <taxon>Alteromonadales</taxon>
        <taxon>Pseudoalteromonadaceae</taxon>
        <taxon>Pseudoalteromonas</taxon>
    </lineage>
</organism>
<dbReference type="SUPFAM" id="SSF47336">
    <property type="entry name" value="ACP-like"/>
    <property type="match status" value="3"/>
</dbReference>
<feature type="domain" description="Carrier" evidence="5">
    <location>
        <begin position="1062"/>
        <end position="1137"/>
    </location>
</feature>
<dbReference type="FunFam" id="1.10.1200.10:FF:000005">
    <property type="entry name" value="Nonribosomal peptide synthetase 1"/>
    <property type="match status" value="1"/>
</dbReference>
<dbReference type="FunFam" id="3.40.50.980:FF:000002">
    <property type="entry name" value="Enterobactin synthetase component F"/>
    <property type="match status" value="1"/>
</dbReference>
<evidence type="ECO:0000256" key="2">
    <source>
        <dbReference type="ARBA" id="ARBA00022450"/>
    </source>
</evidence>
<dbReference type="Gene3D" id="3.30.300.30">
    <property type="match status" value="3"/>
</dbReference>
<protein>
    <recommendedName>
        <fullName evidence="5">Carrier domain-containing protein</fullName>
    </recommendedName>
</protein>
<dbReference type="PROSITE" id="PS00455">
    <property type="entry name" value="AMP_BINDING"/>
    <property type="match status" value="3"/>
</dbReference>
<dbReference type="GO" id="GO:0043041">
    <property type="term" value="P:amino acid activation for nonribosomal peptide biosynthetic process"/>
    <property type="evidence" value="ECO:0007669"/>
    <property type="project" value="TreeGrafter"/>
</dbReference>
<sequence length="4026" mass="451345">MNEQTLLIENLIGEALAAGITLYEKNGGLAFKQNGDFPDDLKSRIIANKAQVIEYFVQQKFTQDDSKTNSKELLAVSHTSPVPLSFAQEGLWFIEQLQGSKQYYMPIQFKLYGDIDVSIFEQTIADIISRHELLRTQFIADEQGIPKQHIQASISTPFTWINANEFSPSIRAQEIKRSLLHHQEQAFDLNHGPLLRVLLVSDANEHWLAFNMHHIISDGASLARLVMEIETIYSARIAGIEPSLPELSIQYADYALWQRDTLNSEYLADATNYWQNQLADLEPIQSLPTDRPRPAVQALAGQVFRQQLSLASKHRLLEQSAKQNVTPFMWVLSCFMLFIGRLNQTDKVLVGTPVLGRIHPKLEPLIGLFVNTIVIPAQLEDDSKFDDWLQKQKEQILQAFEYQNMPFDKLVDALNCKRDLSHHPLVQILFTLEHAEQGAFNLPGLSIEEAGAQKVECAIKCDLELNVQLNAQGVLLNWKFDSALYDLATIQNWADSFALLLEHVSEYANTMCARIPMVTVQQQRALLAQPQCSNVIWPQDANLVTVFEHQVESFAQRIALTDENSILSYKALNLRANQLAHILLAQGVSKEQLIPVSVGRSVDLVVTLLAILKAGCAYVPIDPDYPQDRIDYIINDVNSTNQSGSLFVCDGQNYQRFESLADNVININDSEIYSACEDTSNPNLDIRPEHLAYMIYTSGTTGRPKGVQIEHRQVVRLLFTEPRLFDFNEHDVWTLFHSFCFDFSVWEMYGALLFGGRLVVLSSAQSKDSDEFAKLIIEQQVSVLNQTPSAFYVLQNSMLALDESQLAQNCIRYVIFGGEALAPAKLAPWAKRFTDCALINMYGITETTVHVTYKRITDHEISQGASNIGHPIPTTSCYVLDKQQQLLPPGAVGELYVGGDGVCRGYWQRDDLNTERFIADPFATTGKLYKTGDLVRYLSSGELLYISRIDDQVKVRGYRIELGEIENQLRAHPWLDEVVVLLNRDETLGARICAFVVVCDQAQFDDLTSQAQQYLRQTLPEFMLPSCVIAVSQMPLTVNGKVDKKALLALDETGSLSDEFTEPTTPIEKLIADCFSEVLQVPKVGRDCHFFRLGGHSLLATQVVTKLREHAKLNITLKDLFQQPKVKSLAVLAQNNQAQRHHSQDILPVPRTDQTVLPLSFAQQRLWSIDQIQQGSLEYHMSAAFALKGMLNIDAFTQAWQAIVARHEVLRTCIVKNHDAKPVQKINEVRCDIVNYVDGSALSEEQKSRLWLKVLRDDRQTPFKLDSDLMIRVVLVKWHCDDHRLLVNMHHIASDAKSLDILVTEFTQFYHHYAHTQALPESLRNPLPIQYADYTLWQRKTLNGESLEQHKAFWLEHLSGAPPLHQLSLDKPRTKQLSLQGAHVTQRFSKATSEAIRAHCQRLDITTFTWLHSAYSLLIARFSNSLDVVIGSPFSGRSHSVLESLIGFFVNTLPIRAVLTEQMSFEGLLLQQKKVLQEIHQHQHMPFEQIVEQLKLSRDLSHQSVFQLTFSLNPQIDTRLKLAGLDTCAIETLSQQVKFDIELSCTEELNAQGQPHMRFTWAYNSQLFNEQTISAMANAFAVLVEHIVQAPNRNVLELPLLTKEQIPSHILHGKYTEGAHAQTVIDQIASIACSDESKDSTALVEPNNTQTATYQWLEQHSTELAKYLLAKGLLAEQCVMVSMASGIDLVVSMLAVLKAGGCYVPVDPDYPQARIDFIASDCKAKWLITRSDSLDKLSSLAQAGCQVLCIDDYHLEHDIIIASKEVKSLPVVTSEQLAYVIYTSGTTGNPKGVMIPHHGLMNLCLWHRRAFNVSEQCVASQTANIAFDAAAWEIWPYLSSGAAIITIARDTLNSPSALSRVLTGHKVTHCFLATPIAEIMLADKQFDPQHLHYLLVGGDKLSQVDVSNHPFVIVNNYGPTESSVVATSGVVTNKEQTPDIGSPIDNTSLYILDSLQQPVPKGMVGELYVAGEGLARGYLYQEQLTQQRFVTLKCQQGKAVRAYQTGDLVRCINNDTIAYIGRNDEQVKLRGYRIELAEIEQVLLSHSSVDECVVQVNSSAKNVKQLIAFIVADSSTKQSVQEAVIQLIAHKLPVYMHPNRYVFLEQLPLTVHGKIDHRALNELALEGESNSQIRRGDDIEVQGTTQALLLRIYREVLNNDAFLASDDFFAHGGDSILSIQIASRARAIGFSISVADVFNYSSVEVLAKQVQDLGSYQSLFMPTPPHVGQFKALPIQQWFFEQQFAQPTHWNQALMLSLNKSLSLHHMAEAILSIIAQHEGLRIVTNGSQLEVVDKLAIDDVLEHIDLSDDADWRTELTKKAQQIQSSFAFSRTSLFRVCYIKTPIAESTNRLLLVAHHLLIDGVSWRIVLEDMQHACGNVVRGKAPEFPEHSTNLNLISDFFVAQGQAKIHLDKWQKLAQRAKSTSVLPLQATRKTLNPDPVNHKITCAATLTKALLKDANHAYGTGVQALLLSALQWTMMHLYQTKSQVIMLEGHGRELLQQQFANDRSVGWLTSLFPLHLFSNVANLTEVISNVKEQLASTTNIASSYGALRYNHPSKAVRDSLHIDTQDKLFFNYLGQLDGALNNAGLIADATESVGQLHSKYNQLYYGLQITASVSDAQLTLLFDFDRHRLSENHVVAFAQYFAQSLQDVVSHCMEQTQRHYIPSDFSLLKGVSRLQLQNVVAPFAKQNIEDIYPLSMLQQGMWLHSQRHSQNSSPYLEQAVMKFEGELDIEAFAYAWQQVIATHSILRSAFVNGIEEPLQVVIEKCELPFQVDELLLKKLSHEQITAYIDSLASQEIDAGIDLTCAPCMRLRLVPLTENQYGFIWTYHHLIMDGWSLPILFANLMSLYNARISGKALQISPDNYRDYIAYLLNTGDGGEQAFWRKYLWDAKEPTLLSAHIATPANSSQQHIKELEIELDPRQCEQLREFAQTHGFTLNHVLQAVWGYWLSVCCDKDYALFGQTISGRPSDLTNVEQKVGLYINTQAVKLDIPATGTVVDYINSVKQNHLQLAQYSHSALTLVHDCSEIENGTELFDALYVFENYPTDPLDSTEHTPFKVTQQSHKDETHYPITFVVGTGQRLSLTLGYDISLFSHSTAKQSLETIQWLLSAFVSSPQSQLSTLPLVANHDCFLEIDTFNLGTENSSDFMPFSTAKTLQQRFADIVQRYPHAKALEFYRDDQLQSISYKMLDQEATNLACYLKAQLVNSKSHQPILGVCLAPSFDLVTAILACLKLGAAYLPISPQLPSERRHYMISDANVSALITDKNGWQGALPECQCFDMQAINTENLASAELLEATHHNQQLCYVIYTSGTTGVPKGVMVEQRSVINYVSFLSQCYDITAQDNYLQFASCSFDVFAEEVFCTLLNGATLVMSDSNQLLSARGLAQVAKRCALTLMSLPTAYWHQLALEQVEFGPQLRMITIGGEQMQLSALSSWQRNYGSQIRLINAYGPTEATISATLQDVTHHHEGDICIGRPVAQVQLAVLDRHLRALPDYIAGELHISGHALARGYLGDTEKTNRAFVVLPYSNKRLYKTGDKVRLNERREIVFIGRLDEQVKIRGYRVELAEVERNLLLDDKVTACAVVIREDVSDSKQLVAFLVTHVPVSDAQICSALACKVPDYMVPQHIIFVNELPLTTNGKVDRKSLVAQASKLQLHQEATGAEVHTPLQSALSSQLKALLNLDHIALDDDIFTLGVHSLLAMRLVGQLSHSLNLSVPIDFVFQHRSIRALSEAIELLSQTKAQGNEPLPLTSLLCLQTGQAGYAPIVLIAGAGGLLIAFQALVQNIDERIPVYGLQPDEIAYEHRITASIYATAEHYLEAINQAGLSEQIHLVGHSFGSFIAYEMAKSLHRNHAQSVTLTVLDTPVPRQQPELVDDKQCALFILENFSQFFSLQVTQEQFLHYQSLDSQQQLQWLSDYLSQYGYRFSVEQLDRFKCVFNAQVNAPVQLGNLPCDIPTLVIKASQTSSFDGEPLSSDLGWARLCNQLQGVELSGNHLTILQHGNAREVALLLEKNYVLN</sequence>
<dbReference type="CDD" id="cd19531">
    <property type="entry name" value="LCL_NRPS-like"/>
    <property type="match status" value="2"/>
</dbReference>
<dbReference type="NCBIfam" id="TIGR01720">
    <property type="entry name" value="NRPS-para261"/>
    <property type="match status" value="1"/>
</dbReference>
<dbReference type="GO" id="GO:0003824">
    <property type="term" value="F:catalytic activity"/>
    <property type="evidence" value="ECO:0007669"/>
    <property type="project" value="UniProtKB-KW"/>
</dbReference>
<dbReference type="SUPFAM" id="SSF52777">
    <property type="entry name" value="CoA-dependent acyltransferases"/>
    <property type="match status" value="8"/>
</dbReference>
<evidence type="ECO:0000256" key="4">
    <source>
        <dbReference type="ARBA" id="ARBA00022737"/>
    </source>
</evidence>
<dbReference type="EMBL" id="MNAN01000026">
    <property type="protein sequence ID" value="OHU96488.1"/>
    <property type="molecule type" value="Genomic_DNA"/>
</dbReference>
<dbReference type="InterPro" id="IPR023213">
    <property type="entry name" value="CAT-like_dom_sf"/>
</dbReference>
<dbReference type="InterPro" id="IPR010060">
    <property type="entry name" value="NRPS_synth"/>
</dbReference>
<proteinExistence type="predicted"/>
<feature type="domain" description="Carrier" evidence="5">
    <location>
        <begin position="3670"/>
        <end position="3746"/>
    </location>
</feature>
<dbReference type="PANTHER" id="PTHR45527">
    <property type="entry name" value="NONRIBOSOMAL PEPTIDE SYNTHETASE"/>
    <property type="match status" value="1"/>
</dbReference>
<dbReference type="CDD" id="cd17643">
    <property type="entry name" value="A_NRPS_Cytc1-like"/>
    <property type="match status" value="1"/>
</dbReference>
<dbReference type="InterPro" id="IPR036736">
    <property type="entry name" value="ACP-like_sf"/>
</dbReference>
<dbReference type="NCBIfam" id="NF003417">
    <property type="entry name" value="PRK04813.1"/>
    <property type="match status" value="3"/>
</dbReference>
<dbReference type="STRING" id="327939.BIW53_03940"/>
<dbReference type="Pfam" id="PF00668">
    <property type="entry name" value="Condensation"/>
    <property type="match status" value="4"/>
</dbReference>
<dbReference type="GO" id="GO:0044550">
    <property type="term" value="P:secondary metabolite biosynthetic process"/>
    <property type="evidence" value="ECO:0007669"/>
    <property type="project" value="TreeGrafter"/>
</dbReference>
<dbReference type="FunFam" id="3.40.50.980:FF:000001">
    <property type="entry name" value="Non-ribosomal peptide synthetase"/>
    <property type="match status" value="2"/>
</dbReference>
<dbReference type="InterPro" id="IPR009081">
    <property type="entry name" value="PP-bd_ACP"/>
</dbReference>
<dbReference type="Pfam" id="PF00501">
    <property type="entry name" value="AMP-binding"/>
    <property type="match status" value="3"/>
</dbReference>
<evidence type="ECO:0000313" key="7">
    <source>
        <dbReference type="Proteomes" id="UP000180253"/>
    </source>
</evidence>
<evidence type="ECO:0000256" key="3">
    <source>
        <dbReference type="ARBA" id="ARBA00022553"/>
    </source>
</evidence>
<dbReference type="Gene3D" id="3.40.50.980">
    <property type="match status" value="6"/>
</dbReference>
<dbReference type="Gene3D" id="3.40.50.1820">
    <property type="entry name" value="alpha/beta hydrolase"/>
    <property type="match status" value="1"/>
</dbReference>
<keyword evidence="3" id="KW-0597">Phosphoprotein</keyword>
<comment type="cofactor">
    <cofactor evidence="1">
        <name>pantetheine 4'-phosphate</name>
        <dbReference type="ChEBI" id="CHEBI:47942"/>
    </cofactor>
</comment>
<dbReference type="InterPro" id="IPR010071">
    <property type="entry name" value="AA_adenyl_dom"/>
</dbReference>
<dbReference type="Gene3D" id="2.30.38.10">
    <property type="entry name" value="Luciferase, Domain 3"/>
    <property type="match status" value="3"/>
</dbReference>
<keyword evidence="2" id="KW-0596">Phosphopantetheine</keyword>
<dbReference type="Gene3D" id="1.10.1200.10">
    <property type="entry name" value="ACP-like"/>
    <property type="match status" value="3"/>
</dbReference>
<dbReference type="SUPFAM" id="SSF56801">
    <property type="entry name" value="Acetyl-CoA synthetase-like"/>
    <property type="match status" value="3"/>
</dbReference>
<gene>
    <name evidence="6" type="ORF">BIW53_03940</name>
</gene>
<dbReference type="Gene3D" id="3.30.559.30">
    <property type="entry name" value="Nonribosomal peptide synthetase, condensation domain"/>
    <property type="match status" value="4"/>
</dbReference>
<dbReference type="InterPro" id="IPR001242">
    <property type="entry name" value="Condensation_dom"/>
</dbReference>
<dbReference type="Pfam" id="PF13193">
    <property type="entry name" value="AMP-binding_C"/>
    <property type="match status" value="3"/>
</dbReference>